<evidence type="ECO:0000313" key="4">
    <source>
        <dbReference type="Proteomes" id="UP000679691"/>
    </source>
</evidence>
<dbReference type="PANTHER" id="PTHR12598">
    <property type="entry name" value="COPPER HOMEOSTASIS PROTEIN CUTC"/>
    <property type="match status" value="1"/>
</dbReference>
<dbReference type="GO" id="GO:0005507">
    <property type="term" value="F:copper ion binding"/>
    <property type="evidence" value="ECO:0007669"/>
    <property type="project" value="TreeGrafter"/>
</dbReference>
<evidence type="ECO:0000313" key="3">
    <source>
        <dbReference type="EMBL" id="MBP3942663.1"/>
    </source>
</evidence>
<evidence type="ECO:0000256" key="1">
    <source>
        <dbReference type="ARBA" id="ARBA00007768"/>
    </source>
</evidence>
<keyword evidence="2" id="KW-0963">Cytoplasm</keyword>
<dbReference type="HAMAP" id="MF_00795">
    <property type="entry name" value="CutC"/>
    <property type="match status" value="1"/>
</dbReference>
<dbReference type="Pfam" id="PF03932">
    <property type="entry name" value="CutC"/>
    <property type="match status" value="1"/>
</dbReference>
<dbReference type="RefSeq" id="WP_353546147.1">
    <property type="nucleotide sequence ID" value="NZ_JAGKSB010000003.1"/>
</dbReference>
<accession>A0A8T4H8F9</accession>
<proteinExistence type="inferred from homology"/>
<dbReference type="AlphaFoldDB" id="A0A8T4H8F9"/>
<dbReference type="GO" id="GO:0005737">
    <property type="term" value="C:cytoplasm"/>
    <property type="evidence" value="ECO:0007669"/>
    <property type="project" value="UniProtKB-SubCell"/>
</dbReference>
<comment type="caution">
    <text evidence="2">Once thought to be involved in copper homeostasis, experiments in E.coli have shown this is not the case.</text>
</comment>
<dbReference type="Proteomes" id="UP000679691">
    <property type="component" value="Unassembled WGS sequence"/>
</dbReference>
<comment type="subcellular location">
    <subcellularLocation>
        <location evidence="2">Cytoplasm</location>
    </subcellularLocation>
</comment>
<dbReference type="PANTHER" id="PTHR12598:SF0">
    <property type="entry name" value="COPPER HOMEOSTASIS PROTEIN CUTC HOMOLOG"/>
    <property type="match status" value="1"/>
</dbReference>
<dbReference type="InterPro" id="IPR005627">
    <property type="entry name" value="CutC-like"/>
</dbReference>
<dbReference type="EMBL" id="JAGKSB010000003">
    <property type="protein sequence ID" value="MBP3942663.1"/>
    <property type="molecule type" value="Genomic_DNA"/>
</dbReference>
<dbReference type="Gene3D" id="3.20.20.380">
    <property type="entry name" value="Copper homeostasis (CutC) domain"/>
    <property type="match status" value="1"/>
</dbReference>
<comment type="caution">
    <text evidence="3">The sequence shown here is derived from an EMBL/GenBank/DDBJ whole genome shotgun (WGS) entry which is preliminary data.</text>
</comment>
<dbReference type="InterPro" id="IPR036822">
    <property type="entry name" value="CutC-like_dom_sf"/>
</dbReference>
<gene>
    <name evidence="2" type="primary">cutC</name>
    <name evidence="3" type="ORF">J5U18_03640</name>
</gene>
<dbReference type="SUPFAM" id="SSF110395">
    <property type="entry name" value="CutC-like"/>
    <property type="match status" value="1"/>
</dbReference>
<reference evidence="3" key="1">
    <citation type="submission" date="2021-03" db="EMBL/GenBank/DDBJ databases">
        <authorList>
            <person name="Lu T."/>
            <person name="Wang Q."/>
            <person name="Han X."/>
        </authorList>
    </citation>
    <scope>NUCLEOTIDE SEQUENCE</scope>
    <source>
        <strain evidence="3">WQ 2009</strain>
    </source>
</reference>
<evidence type="ECO:0000256" key="2">
    <source>
        <dbReference type="HAMAP-Rule" id="MF_00795"/>
    </source>
</evidence>
<name>A0A8T4H8F9_9SPHI</name>
<keyword evidence="4" id="KW-1185">Reference proteome</keyword>
<comment type="similarity">
    <text evidence="1 2">Belongs to the CutC family.</text>
</comment>
<organism evidence="3 4">
    <name type="scientific">Rhinopithecimicrobium faecis</name>
    <dbReference type="NCBI Taxonomy" id="2820698"/>
    <lineage>
        <taxon>Bacteria</taxon>
        <taxon>Pseudomonadati</taxon>
        <taxon>Bacteroidota</taxon>
        <taxon>Sphingobacteriia</taxon>
        <taxon>Sphingobacteriales</taxon>
        <taxon>Sphingobacteriaceae</taxon>
        <taxon>Rhinopithecimicrobium</taxon>
    </lineage>
</organism>
<dbReference type="FunFam" id="3.20.20.380:FF:000001">
    <property type="entry name" value="Copper homeostasis protein CutC"/>
    <property type="match status" value="1"/>
</dbReference>
<sequence>MSEKSINGICLEICSNSIFSALQAQEGGASRVELCQNLENGGTTPSYGQLQGARAQLSIGIHALIRPRGGNFLYNDSELEAMLADIRCCKEIGIDGVVIGALNADGTLAIKQLEKMIDAAAGLHITFHRAFDRCLNPLVAMEQLIALGVSRILTSGQQENAYAGKDLLKLLIENADQRIVIMPGAGVDAENIASLLAYTGARAIHSSAKMVQPSAMTFDQPAISGMNEDTWYTSKEKVRQLADILKNL</sequence>
<protein>
    <recommendedName>
        <fullName evidence="2">PF03932 family protein CutC</fullName>
    </recommendedName>
</protein>